<dbReference type="Pfam" id="PF00722">
    <property type="entry name" value="Glyco_hydro_16"/>
    <property type="match status" value="1"/>
</dbReference>
<sequence length="258" mass="30153">MRTLFLISIFCMGIVQFACSQDNNLPETKERELVWEDEFDYANREELLKVWESQNGPSGHILCSRWPENIEVGSGTVRLVNHKESRGGQDWTSASMWTRKDFRYGYFECRYRYASETGTNNSFWLMTRSSASEPSTGKRFEIDINEGHYPNEVNTNIHNWSDITVNSDGKKIHPSFHKTFQFDQTDFSKDFHTFGLEWNEQELIYYLDGKEIRRAKNEFCHSPAPVLLSLAIITWAGEVSDEIDGTYMEIDYVKVFNK</sequence>
<evidence type="ECO:0000256" key="1">
    <source>
        <dbReference type="ARBA" id="ARBA00006865"/>
    </source>
</evidence>
<gene>
    <name evidence="4" type="ORF">GM418_28780</name>
</gene>
<feature type="domain" description="GH16" evidence="3">
    <location>
        <begin position="20"/>
        <end position="258"/>
    </location>
</feature>
<evidence type="ECO:0000313" key="5">
    <source>
        <dbReference type="Proteomes" id="UP000428260"/>
    </source>
</evidence>
<keyword evidence="5" id="KW-1185">Reference proteome</keyword>
<evidence type="ECO:0000256" key="2">
    <source>
        <dbReference type="SAM" id="SignalP"/>
    </source>
</evidence>
<dbReference type="EMBL" id="CP046401">
    <property type="protein sequence ID" value="QGY47521.1"/>
    <property type="molecule type" value="Genomic_DNA"/>
</dbReference>
<evidence type="ECO:0000313" key="4">
    <source>
        <dbReference type="EMBL" id="QGY47521.1"/>
    </source>
</evidence>
<dbReference type="Gene3D" id="2.60.120.200">
    <property type="match status" value="1"/>
</dbReference>
<dbReference type="AlphaFoldDB" id="A0A6I6JYA0"/>
<comment type="similarity">
    <text evidence="1">Belongs to the glycosyl hydrolase 16 family.</text>
</comment>
<dbReference type="InterPro" id="IPR050546">
    <property type="entry name" value="Glycosyl_Hydrlase_16"/>
</dbReference>
<proteinExistence type="inferred from homology"/>
<keyword evidence="4" id="KW-0378">Hydrolase</keyword>
<reference evidence="4 5" key="1">
    <citation type="submission" date="2019-11" db="EMBL/GenBank/DDBJ databases">
        <authorList>
            <person name="Zheng R.K."/>
            <person name="Sun C.M."/>
        </authorList>
    </citation>
    <scope>NUCLEOTIDE SEQUENCE [LARGE SCALE GENOMIC DNA]</scope>
    <source>
        <strain evidence="4 5">WC007</strain>
    </source>
</reference>
<dbReference type="GO" id="GO:0004553">
    <property type="term" value="F:hydrolase activity, hydrolyzing O-glycosyl compounds"/>
    <property type="evidence" value="ECO:0007669"/>
    <property type="project" value="InterPro"/>
</dbReference>
<dbReference type="SUPFAM" id="SSF49899">
    <property type="entry name" value="Concanavalin A-like lectins/glucanases"/>
    <property type="match status" value="1"/>
</dbReference>
<dbReference type="GO" id="GO:0005975">
    <property type="term" value="P:carbohydrate metabolic process"/>
    <property type="evidence" value="ECO:0007669"/>
    <property type="project" value="InterPro"/>
</dbReference>
<organism evidence="4 5">
    <name type="scientific">Maribellus comscasis</name>
    <dbReference type="NCBI Taxonomy" id="2681766"/>
    <lineage>
        <taxon>Bacteria</taxon>
        <taxon>Pseudomonadati</taxon>
        <taxon>Bacteroidota</taxon>
        <taxon>Bacteroidia</taxon>
        <taxon>Marinilabiliales</taxon>
        <taxon>Prolixibacteraceae</taxon>
        <taxon>Maribellus</taxon>
    </lineage>
</organism>
<name>A0A6I6JYA0_9BACT</name>
<feature type="chain" id="PRO_5026355687" evidence="2">
    <location>
        <begin position="21"/>
        <end position="258"/>
    </location>
</feature>
<dbReference type="KEGG" id="mcos:GM418_28780"/>
<dbReference type="PANTHER" id="PTHR10963:SF55">
    <property type="entry name" value="GLYCOSIDE HYDROLASE FAMILY 16 PROTEIN"/>
    <property type="match status" value="1"/>
</dbReference>
<evidence type="ECO:0000259" key="3">
    <source>
        <dbReference type="PROSITE" id="PS51762"/>
    </source>
</evidence>
<dbReference type="RefSeq" id="WP_158871486.1">
    <property type="nucleotide sequence ID" value="NZ_CP046401.1"/>
</dbReference>
<dbReference type="InterPro" id="IPR000757">
    <property type="entry name" value="Beta-glucanase-like"/>
</dbReference>
<protein>
    <submittedName>
        <fullName evidence="4">Family 16 glycosylhydrolase</fullName>
    </submittedName>
</protein>
<dbReference type="PANTHER" id="PTHR10963">
    <property type="entry name" value="GLYCOSYL HYDROLASE-RELATED"/>
    <property type="match status" value="1"/>
</dbReference>
<dbReference type="PROSITE" id="PS51762">
    <property type="entry name" value="GH16_2"/>
    <property type="match status" value="1"/>
</dbReference>
<keyword evidence="2" id="KW-0732">Signal</keyword>
<dbReference type="InterPro" id="IPR013320">
    <property type="entry name" value="ConA-like_dom_sf"/>
</dbReference>
<accession>A0A6I6JYA0</accession>
<dbReference type="Proteomes" id="UP000428260">
    <property type="component" value="Chromosome"/>
</dbReference>
<feature type="signal peptide" evidence="2">
    <location>
        <begin position="1"/>
        <end position="20"/>
    </location>
</feature>
<dbReference type="CDD" id="cd00413">
    <property type="entry name" value="Glyco_hydrolase_16"/>
    <property type="match status" value="1"/>
</dbReference>